<evidence type="ECO:0000259" key="1">
    <source>
        <dbReference type="PROSITE" id="PS51707"/>
    </source>
</evidence>
<gene>
    <name evidence="2" type="primary">cyaB</name>
    <name evidence="2" type="ORF">COS55_03200</name>
</gene>
<dbReference type="EMBL" id="PEVD01000046">
    <property type="protein sequence ID" value="PIV00689.1"/>
    <property type="molecule type" value="Genomic_DNA"/>
</dbReference>
<dbReference type="InterPro" id="IPR033469">
    <property type="entry name" value="CYTH-like_dom_sf"/>
</dbReference>
<feature type="domain" description="CYTH" evidence="1">
    <location>
        <begin position="38"/>
        <end position="214"/>
    </location>
</feature>
<dbReference type="PROSITE" id="PS51707">
    <property type="entry name" value="CYTH"/>
    <property type="match status" value="1"/>
</dbReference>
<dbReference type="Pfam" id="PF01928">
    <property type="entry name" value="CYTH"/>
    <property type="match status" value="1"/>
</dbReference>
<evidence type="ECO:0000313" key="2">
    <source>
        <dbReference type="EMBL" id="PIV00689.1"/>
    </source>
</evidence>
<evidence type="ECO:0000313" key="3">
    <source>
        <dbReference type="Proteomes" id="UP000230399"/>
    </source>
</evidence>
<protein>
    <submittedName>
        <fullName evidence="2">Class IV adenylate cyclase</fullName>
    </submittedName>
</protein>
<dbReference type="AlphaFoldDB" id="A0A2M7BC72"/>
<dbReference type="PANTHER" id="PTHR21028:SF2">
    <property type="entry name" value="CYTH DOMAIN-CONTAINING PROTEIN"/>
    <property type="match status" value="1"/>
</dbReference>
<organism evidence="2 3">
    <name type="scientific">Candidatus Shapirobacteria bacterium CG03_land_8_20_14_0_80_40_19</name>
    <dbReference type="NCBI Taxonomy" id="1974880"/>
    <lineage>
        <taxon>Bacteria</taxon>
        <taxon>Candidatus Shapironibacteriota</taxon>
    </lineage>
</organism>
<accession>A0A2M7BC72</accession>
<comment type="caution">
    <text evidence="2">The sequence shown here is derived from an EMBL/GenBank/DDBJ whole genome shotgun (WGS) entry which is preliminary data.</text>
</comment>
<proteinExistence type="predicted"/>
<dbReference type="Gene3D" id="2.40.320.10">
    <property type="entry name" value="Hypothetical Protein Pfu-838710-001"/>
    <property type="match status" value="1"/>
</dbReference>
<sequence>MSHFQIITKLRSIRYIERVVSYQTRVGHQFGTNMANSNIEIEIQVNIENPKPLIEFLEKNGNFQSEKHQVDEYFSPAHRDFLGVRPVKEWLRLRDTDGKYSINYKNWHFDESGKSQYCDEFETKIEDIEQVRKILSVLNFKSIVIVDKSRKAWAYKDYEVAVDSVKGLGDFVEIEYIGKDDKVEPKKITKEMINLLKKIGCGKIIRNYVGYPFLMLFPKEVKYEIQ</sequence>
<dbReference type="InterPro" id="IPR023577">
    <property type="entry name" value="CYTH_domain"/>
</dbReference>
<dbReference type="InterPro" id="IPR008173">
    <property type="entry name" value="Adenylyl_cyclase_CyaB"/>
</dbReference>
<dbReference type="Proteomes" id="UP000230399">
    <property type="component" value="Unassembled WGS sequence"/>
</dbReference>
<dbReference type="CDD" id="cd07890">
    <property type="entry name" value="CYTH-like_AC_IV-like"/>
    <property type="match status" value="1"/>
</dbReference>
<dbReference type="PANTHER" id="PTHR21028">
    <property type="entry name" value="SI:CH211-156B7.4"/>
    <property type="match status" value="1"/>
</dbReference>
<reference evidence="3" key="1">
    <citation type="submission" date="2017-09" db="EMBL/GenBank/DDBJ databases">
        <title>Depth-based differentiation of microbial function through sediment-hosted aquifers and enrichment of novel symbionts in the deep terrestrial subsurface.</title>
        <authorList>
            <person name="Probst A.J."/>
            <person name="Ladd B."/>
            <person name="Jarett J.K."/>
            <person name="Geller-Mcgrath D.E."/>
            <person name="Sieber C.M.K."/>
            <person name="Emerson J.B."/>
            <person name="Anantharaman K."/>
            <person name="Thomas B.C."/>
            <person name="Malmstrom R."/>
            <person name="Stieglmeier M."/>
            <person name="Klingl A."/>
            <person name="Woyke T."/>
            <person name="Ryan C.M."/>
            <person name="Banfield J.F."/>
        </authorList>
    </citation>
    <scope>NUCLEOTIDE SEQUENCE [LARGE SCALE GENOMIC DNA]</scope>
</reference>
<name>A0A2M7BC72_9BACT</name>
<dbReference type="NCBIfam" id="TIGR00318">
    <property type="entry name" value="cyaB"/>
    <property type="match status" value="1"/>
</dbReference>
<dbReference type="SUPFAM" id="SSF55154">
    <property type="entry name" value="CYTH-like phosphatases"/>
    <property type="match status" value="1"/>
</dbReference>